<dbReference type="AlphaFoldDB" id="A0A9W9DKC9"/>
<feature type="signal peptide" evidence="1">
    <location>
        <begin position="1"/>
        <end position="20"/>
    </location>
</feature>
<proteinExistence type="predicted"/>
<comment type="caution">
    <text evidence="2">The sequence shown here is derived from an EMBL/GenBank/DDBJ whole genome shotgun (WGS) entry which is preliminary data.</text>
</comment>
<keyword evidence="1" id="KW-0732">Signal</keyword>
<feature type="chain" id="PRO_5040732207" evidence="1">
    <location>
        <begin position="21"/>
        <end position="147"/>
    </location>
</feature>
<dbReference type="Proteomes" id="UP001150266">
    <property type="component" value="Unassembled WGS sequence"/>
</dbReference>
<accession>A0A9W9DKC9</accession>
<sequence>MRVIFAFTSLILGIISTVSAEPLPVLERSTPLRITAKFTNVNTGIYRKANATDYRTYVQSLLNDQWHTMRVEGSYKINAEDVPITQQNPLIVEITGGTRCLPTAPCTATYGAEVGLDVYVVVTSPAESNSLVADFIQLEEYNSNDFT</sequence>
<evidence type="ECO:0000256" key="1">
    <source>
        <dbReference type="SAM" id="SignalP"/>
    </source>
</evidence>
<protein>
    <submittedName>
        <fullName evidence="2">Uncharacterized protein</fullName>
    </submittedName>
</protein>
<dbReference type="EMBL" id="JAOTPV010000018">
    <property type="protein sequence ID" value="KAJ4473050.1"/>
    <property type="molecule type" value="Genomic_DNA"/>
</dbReference>
<name>A0A9W9DKC9_9AGAR</name>
<keyword evidence="3" id="KW-1185">Reference proteome</keyword>
<reference evidence="2" key="1">
    <citation type="submission" date="2022-08" db="EMBL/GenBank/DDBJ databases">
        <title>A Global Phylogenomic Analysis of the Shiitake Genus Lentinula.</title>
        <authorList>
            <consortium name="DOE Joint Genome Institute"/>
            <person name="Sierra-Patev S."/>
            <person name="Min B."/>
            <person name="Naranjo-Ortiz M."/>
            <person name="Looney B."/>
            <person name="Konkel Z."/>
            <person name="Slot J.C."/>
            <person name="Sakamoto Y."/>
            <person name="Steenwyk J.L."/>
            <person name="Rokas A."/>
            <person name="Carro J."/>
            <person name="Camarero S."/>
            <person name="Ferreira P."/>
            <person name="Molpeceres G."/>
            <person name="Ruiz-Duenas F.J."/>
            <person name="Serrano A."/>
            <person name="Henrissat B."/>
            <person name="Drula E."/>
            <person name="Hughes K.W."/>
            <person name="Mata J.L."/>
            <person name="Ishikawa N.K."/>
            <person name="Vargas-Isla R."/>
            <person name="Ushijima S."/>
            <person name="Smith C.A."/>
            <person name="Ahrendt S."/>
            <person name="Andreopoulos W."/>
            <person name="He G."/>
            <person name="Labutti K."/>
            <person name="Lipzen A."/>
            <person name="Ng V."/>
            <person name="Riley R."/>
            <person name="Sandor L."/>
            <person name="Barry K."/>
            <person name="Martinez A.T."/>
            <person name="Xiao Y."/>
            <person name="Gibbons J.G."/>
            <person name="Terashima K."/>
            <person name="Grigoriev I.V."/>
            <person name="Hibbett D.S."/>
        </authorList>
    </citation>
    <scope>NUCLEOTIDE SEQUENCE</scope>
    <source>
        <strain evidence="2">JLM2183</strain>
    </source>
</reference>
<evidence type="ECO:0000313" key="3">
    <source>
        <dbReference type="Proteomes" id="UP001150266"/>
    </source>
</evidence>
<evidence type="ECO:0000313" key="2">
    <source>
        <dbReference type="EMBL" id="KAJ4473050.1"/>
    </source>
</evidence>
<organism evidence="2 3">
    <name type="scientific">Lentinula aciculospora</name>
    <dbReference type="NCBI Taxonomy" id="153920"/>
    <lineage>
        <taxon>Eukaryota</taxon>
        <taxon>Fungi</taxon>
        <taxon>Dikarya</taxon>
        <taxon>Basidiomycota</taxon>
        <taxon>Agaricomycotina</taxon>
        <taxon>Agaricomycetes</taxon>
        <taxon>Agaricomycetidae</taxon>
        <taxon>Agaricales</taxon>
        <taxon>Marasmiineae</taxon>
        <taxon>Omphalotaceae</taxon>
        <taxon>Lentinula</taxon>
    </lineage>
</organism>
<gene>
    <name evidence="2" type="ORF">J3R30DRAFT_3708135</name>
</gene>